<dbReference type="Gene3D" id="2.40.160.200">
    <property type="entry name" value="LURP1-related"/>
    <property type="match status" value="1"/>
</dbReference>
<gene>
    <name evidence="2" type="ORF">LTR77_002274</name>
</gene>
<keyword evidence="3" id="KW-1185">Reference proteome</keyword>
<dbReference type="Proteomes" id="UP001337655">
    <property type="component" value="Unassembled WGS sequence"/>
</dbReference>
<dbReference type="InterPro" id="IPR025659">
    <property type="entry name" value="Tubby-like_C"/>
</dbReference>
<dbReference type="EMBL" id="JAVRRT010000003">
    <property type="protein sequence ID" value="KAK5173593.1"/>
    <property type="molecule type" value="Genomic_DNA"/>
</dbReference>
<dbReference type="PANTHER" id="PTHR31087">
    <property type="match status" value="1"/>
</dbReference>
<comment type="caution">
    <text evidence="2">The sequence shown here is derived from an EMBL/GenBank/DDBJ whole genome shotgun (WGS) entry which is preliminary data.</text>
</comment>
<dbReference type="Pfam" id="PF04525">
    <property type="entry name" value="LOR"/>
    <property type="match status" value="1"/>
</dbReference>
<dbReference type="InterPro" id="IPR038595">
    <property type="entry name" value="LOR_sf"/>
</dbReference>
<dbReference type="InterPro" id="IPR007612">
    <property type="entry name" value="LOR"/>
</dbReference>
<dbReference type="SUPFAM" id="SSF54518">
    <property type="entry name" value="Tubby C-terminal domain-like"/>
    <property type="match status" value="1"/>
</dbReference>
<sequence>MPPTLTPFNPPLGPQPPSTALYHPNQVTLALKEHVFTLSGDDFTVKTAEGLDILQVKGKAFSIRDQKKFSDMRDNELFTLSNKMMAISKSFHGTSPNGTANFEVTGKIKLMGSRSVVTFKNASDGKDVEMEVKGDWLDRSAEITYQDKPVAAISRKFFNAREFFGDKQTYFVTVAGNVDLSLIAACCVALDEKENES</sequence>
<dbReference type="RefSeq" id="XP_064662288.1">
    <property type="nucleotide sequence ID" value="XM_064799533.1"/>
</dbReference>
<evidence type="ECO:0000313" key="2">
    <source>
        <dbReference type="EMBL" id="KAK5173593.1"/>
    </source>
</evidence>
<reference evidence="2 3" key="1">
    <citation type="submission" date="2023-08" db="EMBL/GenBank/DDBJ databases">
        <title>Black Yeasts Isolated from many extreme environments.</title>
        <authorList>
            <person name="Coleine C."/>
            <person name="Stajich J.E."/>
            <person name="Selbmann L."/>
        </authorList>
    </citation>
    <scope>NUCLEOTIDE SEQUENCE [LARGE SCALE GENOMIC DNA]</scope>
    <source>
        <strain evidence="2 3">CCFEE 5935</strain>
    </source>
</reference>
<dbReference type="GeneID" id="89923621"/>
<evidence type="ECO:0008006" key="4">
    <source>
        <dbReference type="Google" id="ProtNLM"/>
    </source>
</evidence>
<proteinExistence type="inferred from homology"/>
<dbReference type="PANTHER" id="PTHR31087:SF161">
    <property type="entry name" value="TUBBY C 2 FAMILY PROTEIN"/>
    <property type="match status" value="1"/>
</dbReference>
<organism evidence="2 3">
    <name type="scientific">Saxophila tyrrhenica</name>
    <dbReference type="NCBI Taxonomy" id="1690608"/>
    <lineage>
        <taxon>Eukaryota</taxon>
        <taxon>Fungi</taxon>
        <taxon>Dikarya</taxon>
        <taxon>Ascomycota</taxon>
        <taxon>Pezizomycotina</taxon>
        <taxon>Dothideomycetes</taxon>
        <taxon>Dothideomycetidae</taxon>
        <taxon>Mycosphaerellales</taxon>
        <taxon>Extremaceae</taxon>
        <taxon>Saxophila</taxon>
    </lineage>
</organism>
<comment type="similarity">
    <text evidence="1">Belongs to the LOR family.</text>
</comment>
<dbReference type="AlphaFoldDB" id="A0AAV9PLJ2"/>
<name>A0AAV9PLJ2_9PEZI</name>
<accession>A0AAV9PLJ2</accession>
<evidence type="ECO:0000256" key="1">
    <source>
        <dbReference type="ARBA" id="ARBA00005437"/>
    </source>
</evidence>
<evidence type="ECO:0000313" key="3">
    <source>
        <dbReference type="Proteomes" id="UP001337655"/>
    </source>
</evidence>
<protein>
    <recommendedName>
        <fullName evidence="4">DUF567-domain-containing protein</fullName>
    </recommendedName>
</protein>